<dbReference type="SUPFAM" id="SSF52777">
    <property type="entry name" value="CoA-dependent acyltransferases"/>
    <property type="match status" value="2"/>
</dbReference>
<dbReference type="Gene3D" id="3.30.559.10">
    <property type="entry name" value="Chloramphenicol acetyltransferase-like domain"/>
    <property type="match status" value="1"/>
</dbReference>
<proteinExistence type="predicted"/>
<dbReference type="RefSeq" id="WP_020977922.1">
    <property type="nucleotide sequence ID" value="NZ_CP016256.1"/>
</dbReference>
<dbReference type="Gene3D" id="3.40.50.12780">
    <property type="entry name" value="N-terminal domain of ligase-like"/>
    <property type="match status" value="1"/>
</dbReference>
<gene>
    <name evidence="4" type="primary">JM24</name>
    <name evidence="5" type="ORF">EAY07_17690</name>
    <name evidence="6" type="ORF">EAY46_21340</name>
</gene>
<evidence type="ECO:0000313" key="8">
    <source>
        <dbReference type="Proteomes" id="UP000726136"/>
    </source>
</evidence>
<dbReference type="InterPro" id="IPR023213">
    <property type="entry name" value="CAT-like_dom_sf"/>
</dbReference>
<dbReference type="InterPro" id="IPR009081">
    <property type="entry name" value="PP-bd_ACP"/>
</dbReference>
<dbReference type="InterPro" id="IPR001242">
    <property type="entry name" value="Condensation_dom"/>
</dbReference>
<dbReference type="CDD" id="cd12114">
    <property type="entry name" value="A_NRPS_TlmIV_like"/>
    <property type="match status" value="1"/>
</dbReference>
<dbReference type="EMBL" id="RDOM01000068">
    <property type="protein sequence ID" value="MBF4273825.1"/>
    <property type="molecule type" value="Genomic_DNA"/>
</dbReference>
<dbReference type="KEGG" id="vau:VANGNB10_67p038"/>
<geneLocation type="plasmid" evidence="4">
    <name>pEIB1</name>
</geneLocation>
<dbReference type="GO" id="GO:0031177">
    <property type="term" value="F:phosphopantetheine binding"/>
    <property type="evidence" value="ECO:0007669"/>
    <property type="project" value="TreeGrafter"/>
</dbReference>
<keyword evidence="2" id="KW-0436">Ligase</keyword>
<dbReference type="PROSITE" id="PS00455">
    <property type="entry name" value="AMP_BINDING"/>
    <property type="match status" value="1"/>
</dbReference>
<evidence type="ECO:0000313" key="4">
    <source>
        <dbReference type="EMBL" id="AAO92378.1"/>
    </source>
</evidence>
<reference evidence="4" key="1">
    <citation type="journal article" date="2003" name="Acta Biochim. Biophys. Sin.">
        <title>DNA sequencing of a plasmid with virulence from marine fish pathogen Vibrio anguillarum.</title>
        <authorList>
            <person name="Wu H.Z."/>
            <person name="Zhang H.Z."/>
            <person name="Lu C.X."/>
            <person name="Liang N."/>
            <person name="Jin H.Y."/>
            <person name="Ma Y."/>
            <person name="Zhang Y.X."/>
        </authorList>
    </citation>
    <scope>NUCLEOTIDE SEQUENCE</scope>
    <source>
        <plasmid evidence="4">pEIB1</plasmid>
    </source>
</reference>
<evidence type="ECO:0000313" key="7">
    <source>
        <dbReference type="Proteomes" id="UP000722957"/>
    </source>
</evidence>
<dbReference type="GO" id="GO:0016874">
    <property type="term" value="F:ligase activity"/>
    <property type="evidence" value="ECO:0007669"/>
    <property type="project" value="UniProtKB-KW"/>
</dbReference>
<dbReference type="InterPro" id="IPR000873">
    <property type="entry name" value="AMP-dep_synth/lig_dom"/>
</dbReference>
<evidence type="ECO:0000256" key="2">
    <source>
        <dbReference type="ARBA" id="ARBA00022598"/>
    </source>
</evidence>
<dbReference type="GO" id="GO:0044550">
    <property type="term" value="P:secondary metabolite biosynthetic process"/>
    <property type="evidence" value="ECO:0007669"/>
    <property type="project" value="TreeGrafter"/>
</dbReference>
<dbReference type="Pfam" id="PF00668">
    <property type="entry name" value="Condensation"/>
    <property type="match status" value="1"/>
</dbReference>
<dbReference type="InterPro" id="IPR020845">
    <property type="entry name" value="AMP-binding_CS"/>
</dbReference>
<dbReference type="Gene3D" id="3.30.300.30">
    <property type="match status" value="1"/>
</dbReference>
<dbReference type="PANTHER" id="PTHR45527">
    <property type="entry name" value="NONRIBOSOMAL PEPTIDE SYNTHETASE"/>
    <property type="match status" value="1"/>
</dbReference>
<dbReference type="InterPro" id="IPR010071">
    <property type="entry name" value="AA_adenyl_dom"/>
</dbReference>
<comment type="pathway">
    <text evidence="1">Siderophore biosynthesis.</text>
</comment>
<dbReference type="GO" id="GO:0043041">
    <property type="term" value="P:amino acid activation for nonribosomal peptide biosynthetic process"/>
    <property type="evidence" value="ECO:0007669"/>
    <property type="project" value="TreeGrafter"/>
</dbReference>
<accession>Q79JZ1</accession>
<dbReference type="GO" id="GO:0005737">
    <property type="term" value="C:cytoplasm"/>
    <property type="evidence" value="ECO:0007669"/>
    <property type="project" value="TreeGrafter"/>
</dbReference>
<dbReference type="Pfam" id="PF00550">
    <property type="entry name" value="PP-binding"/>
    <property type="match status" value="1"/>
</dbReference>
<sequence>MNQNEHPFAFPETKLPLTSNQNWQLSTQRQRTEKKSITNFTYQEFDYENISRDTLERCLTTIIKHHPIFGAKLSDDFYLHFPSKTHIETFAVNDLSNALKQDIDKQLADTRSAVTKSRSQAIISIMFSILPKNIIRLHVRFNSVVVDNPSVTLFFEQLTQLLSGSPLSFLNQEQTISAYNHKVNNELLSVDLESARWNEYILTLPSSANLPTICEPEKLDETDITRRCITLSQRKWQQLVTVSKKHNVTPEITLASIFSTVLSLWGNQKYLMMRFDITKINDYTGIIGQFTEPLLVGMSGFEQSFLSLVKNNQKKFEEAYHYDVKVPVFQCVNKLSNISDSHRYPANITFSSELLNTNHSKKAVWGCRQSANTWLSLHAVIEQEQLVLQWDSQDAIFPKDMIKDMLHSYTDLLDLLSQKDVNWAQPLPTLLPKHQESIRNKINQQGDLELTKELLHQRFFKNVESTPNALAIIHGQESLDYITLASYAKSCAGALTEAGVKSGDRVAVTMNKGIGQIVAVLGILYAGAIYVPVSLDQPQERRESIYQGAGINVILINESDSKNSPSNDLFFFLDWQTAIKSEPMRSPQDVAPSQPAYIIYTSGSTGTPKGVVISHQGALNTCIAINRRYQIGKNDRVLALSALHFDLSVYDIFGLLSAGGTIVLVSELERRDPIAWCQAIEEHNVTMWNSVPALFDMLLTYATCFNSIAPSKLRLTMLSGDWIGLDLPQRYRNYRVDGQFIAMGGATEASIWSNVFDVEKVPMEWRSIPYGYPLPRQQYRVVDDLGRDCPDWVAGELWIGGDGIALGYFDDELKTQAQFLHIDGHAWYRTGDMGCYWPDGTLEFLGRRDKQVKVGGYRIELGEIEVALNNIPGVQRAVAIAVGNKDKTLAAFIVMDSEQAPIVTAPLDAEEVQLLLNKQLPNYMVPKRIIFLETFPLTANGKVDHKALTRMTNREKKTSQSINKPIITASEDRVAKIWNDVLGPTELYKSSDFFLSGGDAYNAIEVVKRCHKAGYLIKLSMLYRYSTIEAFAIIMDRCRLAPQEEAEL</sequence>
<dbReference type="InterPro" id="IPR036736">
    <property type="entry name" value="ACP-like_sf"/>
</dbReference>
<reference evidence="4" key="3">
    <citation type="journal article" date="2005" name="Arch. Microbiol.">
        <title>Gene cloning, expression and functional characterization of a phosphopantetheinyl transferase from Vibrio anguillarum serotype O1.</title>
        <authorList>
            <person name="Liu Q."/>
            <person name="Ma Y."/>
            <person name="Zhou L."/>
            <person name="Zhang Y."/>
        </authorList>
    </citation>
    <scope>NUCLEOTIDE SEQUENCE</scope>
    <source>
        <plasmid evidence="4">pEIB1</plasmid>
    </source>
</reference>
<dbReference type="Pfam" id="PF00501">
    <property type="entry name" value="AMP-binding"/>
    <property type="match status" value="1"/>
</dbReference>
<dbReference type="Proteomes" id="UP000722957">
    <property type="component" value="Unassembled WGS sequence"/>
</dbReference>
<dbReference type="CDD" id="cd20480">
    <property type="entry name" value="ArgR-Cyc_NRPS-like"/>
    <property type="match status" value="1"/>
</dbReference>
<evidence type="ECO:0000313" key="5">
    <source>
        <dbReference type="EMBL" id="MBF4273825.1"/>
    </source>
</evidence>
<keyword evidence="8" id="KW-1185">Reference proteome</keyword>
<dbReference type="SUPFAM" id="SSF47336">
    <property type="entry name" value="ACP-like"/>
    <property type="match status" value="1"/>
</dbReference>
<dbReference type="NCBIfam" id="TIGR01733">
    <property type="entry name" value="AA-adenyl-dom"/>
    <property type="match status" value="1"/>
</dbReference>
<dbReference type="FunFam" id="3.40.50.12780:FF:000012">
    <property type="entry name" value="Non-ribosomal peptide synthetase"/>
    <property type="match status" value="1"/>
</dbReference>
<dbReference type="Gene3D" id="3.30.559.30">
    <property type="entry name" value="Nonribosomal peptide synthetase, condensation domain"/>
    <property type="match status" value="1"/>
</dbReference>
<dbReference type="InterPro" id="IPR045851">
    <property type="entry name" value="AMP-bd_C_sf"/>
</dbReference>
<reference evidence="7 8" key="4">
    <citation type="journal article" date="2021" name="PeerJ">
        <title>Analysis of 44 Vibrio anguillarum genomes reveals high genetic diversity.</title>
        <authorList>
            <person name="Hansen M.J."/>
            <person name="Dalsgaard I."/>
        </authorList>
    </citation>
    <scope>NUCLEOTIDE SEQUENCE [LARGE SCALE GENOMIC DNA]</scope>
    <source>
        <strain evidence="6 8">040915-1/1B</strain>
        <strain evidence="5 7">17-16730-2A</strain>
    </source>
</reference>
<dbReference type="AlphaFoldDB" id="Q79JZ1"/>
<dbReference type="SUPFAM" id="SSF56801">
    <property type="entry name" value="Acetyl-CoA synthetase-like"/>
    <property type="match status" value="1"/>
</dbReference>
<evidence type="ECO:0000313" key="6">
    <source>
        <dbReference type="EMBL" id="MBF4375549.1"/>
    </source>
</evidence>
<dbReference type="SMR" id="Q79JZ1"/>
<dbReference type="Pfam" id="PF13193">
    <property type="entry name" value="AMP-binding_C"/>
    <property type="match status" value="1"/>
</dbReference>
<dbReference type="InterPro" id="IPR042099">
    <property type="entry name" value="ANL_N_sf"/>
</dbReference>
<evidence type="ECO:0000259" key="3">
    <source>
        <dbReference type="PROSITE" id="PS50075"/>
    </source>
</evidence>
<feature type="domain" description="Carrier" evidence="3">
    <location>
        <begin position="965"/>
        <end position="1039"/>
    </location>
</feature>
<organism evidence="4">
    <name type="scientific">Vibrio anguillarum</name>
    <name type="common">Listonella anguillarum</name>
    <dbReference type="NCBI Taxonomy" id="55601"/>
    <lineage>
        <taxon>Bacteria</taxon>
        <taxon>Pseudomonadati</taxon>
        <taxon>Pseudomonadota</taxon>
        <taxon>Gammaproteobacteria</taxon>
        <taxon>Vibrionales</taxon>
        <taxon>Vibrionaceae</taxon>
        <taxon>Vibrio</taxon>
    </lineage>
</organism>
<dbReference type="PANTHER" id="PTHR45527:SF10">
    <property type="entry name" value="PYOCHELIN SYNTHASE PCHF"/>
    <property type="match status" value="1"/>
</dbReference>
<dbReference type="Proteomes" id="UP000726136">
    <property type="component" value="Unassembled WGS sequence"/>
</dbReference>
<dbReference type="PROSITE" id="PS50075">
    <property type="entry name" value="CARRIER"/>
    <property type="match status" value="1"/>
</dbReference>
<reference evidence="4" key="2">
    <citation type="journal article" date="2004" name="Arch. Microbiol.">
        <title>Cloning, identification and expression of an entE homologue angE from Vibrio anguillarum serotype O1.</title>
        <authorList>
            <person name="Liu Q."/>
            <person name="Ma Y."/>
            <person name="Wu H."/>
            <person name="Shao M."/>
            <person name="Liu H."/>
            <person name="Zhang Y."/>
        </authorList>
    </citation>
    <scope>NUCLEOTIDE SEQUENCE</scope>
    <source>
        <plasmid evidence="4">pEIB1</plasmid>
    </source>
</reference>
<dbReference type="Gene3D" id="1.10.1200.10">
    <property type="entry name" value="ACP-like"/>
    <property type="match status" value="1"/>
</dbReference>
<keyword evidence="4" id="KW-0614">Plasmid</keyword>
<name>Q79JZ1_VIBAN</name>
<protein>
    <submittedName>
        <fullName evidence="4">AngR</fullName>
    </submittedName>
    <submittedName>
        <fullName evidence="5">Non-ribosomal peptide synthase</fullName>
    </submittedName>
</protein>
<dbReference type="InterPro" id="IPR025110">
    <property type="entry name" value="AMP-bd_C"/>
</dbReference>
<evidence type="ECO:0000256" key="1">
    <source>
        <dbReference type="ARBA" id="ARBA00004924"/>
    </source>
</evidence>
<dbReference type="EMBL" id="AY255699">
    <property type="protein sequence ID" value="AAO92378.1"/>
    <property type="molecule type" value="Genomic_DNA"/>
</dbReference>
<dbReference type="EMBL" id="RDPI01000205">
    <property type="protein sequence ID" value="MBF4375549.1"/>
    <property type="molecule type" value="Genomic_DNA"/>
</dbReference>